<dbReference type="Gene3D" id="3.90.1200.10">
    <property type="match status" value="1"/>
</dbReference>
<organism evidence="2 3">
    <name type="scientific">Aspergillus pseudoviridinutans</name>
    <dbReference type="NCBI Taxonomy" id="1517512"/>
    <lineage>
        <taxon>Eukaryota</taxon>
        <taxon>Fungi</taxon>
        <taxon>Dikarya</taxon>
        <taxon>Ascomycota</taxon>
        <taxon>Pezizomycotina</taxon>
        <taxon>Eurotiomycetes</taxon>
        <taxon>Eurotiomycetidae</taxon>
        <taxon>Eurotiales</taxon>
        <taxon>Aspergillaceae</taxon>
        <taxon>Aspergillus</taxon>
        <taxon>Aspergillus subgen. Fumigati</taxon>
    </lineage>
</organism>
<dbReference type="Proteomes" id="UP001043456">
    <property type="component" value="Unassembled WGS sequence"/>
</dbReference>
<protein>
    <recommendedName>
        <fullName evidence="1">Aminoglycoside phosphotransferase domain-containing protein</fullName>
    </recommendedName>
</protein>
<dbReference type="SUPFAM" id="SSF56112">
    <property type="entry name" value="Protein kinase-like (PK-like)"/>
    <property type="match status" value="1"/>
</dbReference>
<name>A0A9P3BHJ8_9EURO</name>
<dbReference type="PANTHER" id="PTHR21310:SF48">
    <property type="entry name" value="AMINOGLYCOSIDE PHOSPHOTRANSFERASE DOMAIN-CONTAINING PROTEIN"/>
    <property type="match status" value="1"/>
</dbReference>
<evidence type="ECO:0000259" key="1">
    <source>
        <dbReference type="Pfam" id="PF01636"/>
    </source>
</evidence>
<dbReference type="EMBL" id="BHVY01000004">
    <property type="protein sequence ID" value="GIJ87959.1"/>
    <property type="molecule type" value="Genomic_DNA"/>
</dbReference>
<dbReference type="InterPro" id="IPR051678">
    <property type="entry name" value="AGP_Transferase"/>
</dbReference>
<accession>A0A9P3BHJ8</accession>
<dbReference type="AlphaFoldDB" id="A0A9P3BHJ8"/>
<keyword evidence="3" id="KW-1185">Reference proteome</keyword>
<dbReference type="InterPro" id="IPR002575">
    <property type="entry name" value="Aminoglycoside_PTrfase"/>
</dbReference>
<dbReference type="GeneID" id="67005486"/>
<evidence type="ECO:0000313" key="3">
    <source>
        <dbReference type="Proteomes" id="UP001043456"/>
    </source>
</evidence>
<dbReference type="CDD" id="cd05120">
    <property type="entry name" value="APH_ChoK_like"/>
    <property type="match status" value="1"/>
</dbReference>
<comment type="caution">
    <text evidence="2">The sequence shown here is derived from an EMBL/GenBank/DDBJ whole genome shotgun (WGS) entry which is preliminary data.</text>
</comment>
<dbReference type="InterPro" id="IPR011009">
    <property type="entry name" value="Kinase-like_dom_sf"/>
</dbReference>
<dbReference type="Pfam" id="PF01636">
    <property type="entry name" value="APH"/>
    <property type="match status" value="1"/>
</dbReference>
<evidence type="ECO:0000313" key="2">
    <source>
        <dbReference type="EMBL" id="GIJ87959.1"/>
    </source>
</evidence>
<reference evidence="2 3" key="1">
    <citation type="submission" date="2018-10" db="EMBL/GenBank/DDBJ databases">
        <title>Pan-genome distribution and transcriptional activeness of fungal secondary metabolism genes in Aspergillus section Fumigati.</title>
        <authorList>
            <person name="Takahashi H."/>
            <person name="Umemura M."/>
            <person name="Ninomiya A."/>
            <person name="Kusuya Y."/>
            <person name="Urayama S."/>
            <person name="Shimizu M."/>
            <person name="Watanabe A."/>
            <person name="Kamei K."/>
            <person name="Yaguchi T."/>
            <person name="Hagiwara D."/>
        </authorList>
    </citation>
    <scope>NUCLEOTIDE SEQUENCE [LARGE SCALE GENOMIC DNA]</scope>
    <source>
        <strain evidence="2 3">IFM 55266</strain>
    </source>
</reference>
<dbReference type="OrthoDB" id="8300194at2759"/>
<gene>
    <name evidence="2" type="ORF">Asppvi_006875</name>
</gene>
<dbReference type="PANTHER" id="PTHR21310">
    <property type="entry name" value="AMINOGLYCOSIDE PHOSPHOTRANSFERASE-RELATED-RELATED"/>
    <property type="match status" value="1"/>
</dbReference>
<proteinExistence type="predicted"/>
<sequence length="297" mass="34115">MSSSDPCAACSWTTERQKHCGYKSHVKLFYEAGDRGVWSLGSNLILKDRGSRRPTFEVANAQFVQQETSIPVPSVVESWEEDDRTFILMRRVPGEPLNKAWPTLSTAEKENIARQTAEFLLQLRELQSDKIQALGGGAVYSNFLFYNDQCDLPHGPLASDDELWAEMEKGLHESVPPDARTRLRECMPPAAPYTFTHGDLTNVNIMVEDGQLTGIIDWEVSGYFPVWWEYVCTSVPDSEEDREWKTLLRKYMPDHSAAREFWLDYWYLCRDPEHERAVKFLQETGVRLCRGGHSIQD</sequence>
<feature type="domain" description="Aminoglycoside phosphotransferase" evidence="1">
    <location>
        <begin position="53"/>
        <end position="260"/>
    </location>
</feature>
<dbReference type="RefSeq" id="XP_043158705.1">
    <property type="nucleotide sequence ID" value="XM_043302770.1"/>
</dbReference>